<dbReference type="PRINTS" id="PR00160">
    <property type="entry name" value="GLUTAREDOXIN"/>
</dbReference>
<accession>A0A2A7TYK5</accession>
<dbReference type="InterPro" id="IPR002109">
    <property type="entry name" value="Glutaredoxin"/>
</dbReference>
<dbReference type="EMBL" id="PDDV01000013">
    <property type="protein sequence ID" value="PEH71134.1"/>
    <property type="molecule type" value="Genomic_DNA"/>
</dbReference>
<dbReference type="PANTHER" id="PTHR10430">
    <property type="entry name" value="PEROXIREDOXIN"/>
    <property type="match status" value="1"/>
</dbReference>
<evidence type="ECO:0000256" key="6">
    <source>
        <dbReference type="PIRSR" id="PIRSR637944-1"/>
    </source>
</evidence>
<dbReference type="Pfam" id="PF00462">
    <property type="entry name" value="Glutaredoxin"/>
    <property type="match status" value="1"/>
</dbReference>
<proteinExistence type="predicted"/>
<dbReference type="SUPFAM" id="SSF52833">
    <property type="entry name" value="Thioredoxin-like"/>
    <property type="match status" value="1"/>
</dbReference>
<evidence type="ECO:0000256" key="3">
    <source>
        <dbReference type="ARBA" id="ARBA00023116"/>
    </source>
</evidence>
<dbReference type="GO" id="GO:0005737">
    <property type="term" value="C:cytoplasm"/>
    <property type="evidence" value="ECO:0007669"/>
    <property type="project" value="TreeGrafter"/>
</dbReference>
<dbReference type="STRING" id="636.AAW15_15765"/>
<dbReference type="PANTHER" id="PTHR10430:SF16">
    <property type="entry name" value="PEROXIREDOXIN-5, MITOCHONDRIAL"/>
    <property type="match status" value="1"/>
</dbReference>
<dbReference type="GO" id="GO:0009263">
    <property type="term" value="P:deoxyribonucleotide biosynthetic process"/>
    <property type="evidence" value="ECO:0007669"/>
    <property type="project" value="UniProtKB-KW"/>
</dbReference>
<dbReference type="GO" id="GO:0042744">
    <property type="term" value="P:hydrogen peroxide catabolic process"/>
    <property type="evidence" value="ECO:0007669"/>
    <property type="project" value="TreeGrafter"/>
</dbReference>
<evidence type="ECO:0000256" key="4">
    <source>
        <dbReference type="ARBA" id="ARBA00023157"/>
    </source>
</evidence>
<evidence type="ECO:0000256" key="5">
    <source>
        <dbReference type="ARBA" id="ARBA00023284"/>
    </source>
</evidence>
<organism evidence="8 9">
    <name type="scientific">Edwardsiella tarda</name>
    <dbReference type="NCBI Taxonomy" id="636"/>
    <lineage>
        <taxon>Bacteria</taxon>
        <taxon>Pseudomonadati</taxon>
        <taxon>Pseudomonadota</taxon>
        <taxon>Gammaproteobacteria</taxon>
        <taxon>Enterobacterales</taxon>
        <taxon>Hafniaceae</taxon>
        <taxon>Edwardsiella</taxon>
    </lineage>
</organism>
<protein>
    <submittedName>
        <fullName evidence="8">Glutathione peroxidase</fullName>
    </submittedName>
</protein>
<evidence type="ECO:0000313" key="8">
    <source>
        <dbReference type="EMBL" id="PEH71134.1"/>
    </source>
</evidence>
<dbReference type="InterPro" id="IPR011906">
    <property type="entry name" value="Glutaredoxin_dom"/>
</dbReference>
<dbReference type="GO" id="GO:0045454">
    <property type="term" value="P:cell redox homeostasis"/>
    <property type="evidence" value="ECO:0007669"/>
    <property type="project" value="TreeGrafter"/>
</dbReference>
<feature type="active site" description="Cysteine sulfenic acid (-SOH) intermediate" evidence="6">
    <location>
        <position position="50"/>
    </location>
</feature>
<dbReference type="InterPro" id="IPR037944">
    <property type="entry name" value="PRX5-like"/>
</dbReference>
<dbReference type="RefSeq" id="WP_005280619.1">
    <property type="nucleotide sequence ID" value="NZ_CABKPF010000086.1"/>
</dbReference>
<dbReference type="Proteomes" id="UP000219788">
    <property type="component" value="Unassembled WGS sequence"/>
</dbReference>
<dbReference type="InterPro" id="IPR036249">
    <property type="entry name" value="Thioredoxin-like_sf"/>
</dbReference>
<dbReference type="PROSITE" id="PS00195">
    <property type="entry name" value="GLUTAREDOXIN_1"/>
    <property type="match status" value="1"/>
</dbReference>
<dbReference type="AlphaFoldDB" id="A0A2A7TYK5"/>
<evidence type="ECO:0000259" key="7">
    <source>
        <dbReference type="PROSITE" id="PS51352"/>
    </source>
</evidence>
<dbReference type="PROSITE" id="PS51354">
    <property type="entry name" value="GLUTAREDOXIN_2"/>
    <property type="match status" value="1"/>
</dbReference>
<dbReference type="PROSITE" id="PS51352">
    <property type="entry name" value="THIOREDOXIN_2"/>
    <property type="match status" value="1"/>
</dbReference>
<dbReference type="InterPro" id="IPR013740">
    <property type="entry name" value="Redoxin"/>
</dbReference>
<dbReference type="NCBIfam" id="TIGR02190">
    <property type="entry name" value="GlrX-dom"/>
    <property type="match status" value="1"/>
</dbReference>
<dbReference type="Pfam" id="PF08534">
    <property type="entry name" value="Redoxin"/>
    <property type="match status" value="1"/>
</dbReference>
<dbReference type="InterPro" id="IPR014025">
    <property type="entry name" value="Glutaredoxin_subgr"/>
</dbReference>
<reference evidence="9" key="1">
    <citation type="submission" date="2017-09" db="EMBL/GenBank/DDBJ databases">
        <title>FDA dAtabase for Regulatory Grade micrObial Sequences (FDA-ARGOS): Supporting development and validation of Infectious Disease Dx tests.</title>
        <authorList>
            <person name="Goldberg B."/>
            <person name="Campos J."/>
            <person name="Tallon L."/>
            <person name="Sadzewicz L."/>
            <person name="Ott S."/>
            <person name="Zhao X."/>
            <person name="Nagaraj S."/>
            <person name="Vavikolanu K."/>
            <person name="Aluvathingal J."/>
            <person name="Nadendla S."/>
            <person name="Geyer C."/>
            <person name="Sichtig H."/>
        </authorList>
    </citation>
    <scope>NUCLEOTIDE SEQUENCE [LARGE SCALE GENOMIC DNA]</scope>
    <source>
        <strain evidence="9">FDAARGOS_370</strain>
    </source>
</reference>
<dbReference type="CDD" id="cd03013">
    <property type="entry name" value="PRX5_like"/>
    <property type="match status" value="1"/>
</dbReference>
<keyword evidence="3" id="KW-0215">Deoxyribonucleotide synthesis</keyword>
<dbReference type="InterPro" id="IPR011767">
    <property type="entry name" value="GLR_AS"/>
</dbReference>
<comment type="caution">
    <text evidence="8">The sequence shown here is derived from an EMBL/GenBank/DDBJ whole genome shotgun (WGS) entry which is preliminary data.</text>
</comment>
<keyword evidence="2" id="KW-0560">Oxidoreductase</keyword>
<evidence type="ECO:0000313" key="9">
    <source>
        <dbReference type="Proteomes" id="UP000219788"/>
    </source>
</evidence>
<keyword evidence="1 8" id="KW-0575">Peroxidase</keyword>
<dbReference type="GO" id="GO:0008379">
    <property type="term" value="F:thioredoxin peroxidase activity"/>
    <property type="evidence" value="ECO:0007669"/>
    <property type="project" value="InterPro"/>
</dbReference>
<evidence type="ECO:0000256" key="2">
    <source>
        <dbReference type="ARBA" id="ARBA00023002"/>
    </source>
</evidence>
<keyword evidence="4" id="KW-1015">Disulfide bond</keyword>
<dbReference type="GO" id="GO:0034599">
    <property type="term" value="P:cellular response to oxidative stress"/>
    <property type="evidence" value="ECO:0007669"/>
    <property type="project" value="InterPro"/>
</dbReference>
<dbReference type="Gene3D" id="3.40.30.10">
    <property type="entry name" value="Glutaredoxin"/>
    <property type="match status" value="2"/>
</dbReference>
<dbReference type="InterPro" id="IPR013766">
    <property type="entry name" value="Thioredoxin_domain"/>
</dbReference>
<dbReference type="OrthoDB" id="9800621at2"/>
<sequence>MFSSQEGRRVPQVTFHTHQGDQWVEVTSDELFRDQRVIVFSLPGAFTPTCSSSHLPRYNELAPIFQQYGIDRILCVSVNDAFVMEAWKEAQKAEHVTFLPDGEGHFTRGMNMMVEKSEQSFGPRAWRYSMLVCDGVIEKMFIEPDTLDDPFQVSDADTMLNYLAPEHQLQPSIALFTKPDCPYCAKAKQLLRDRGLQYEEISLGRDATLVSLRAVTGRATVPQVFIGGRHIGGSDDLEHYLQ</sequence>
<name>A0A2A7TYK5_EDWTA</name>
<gene>
    <name evidence="8" type="ORF">CRM76_03840</name>
</gene>
<keyword evidence="5" id="KW-0676">Redox-active center</keyword>
<feature type="domain" description="Thioredoxin" evidence="7">
    <location>
        <begin position="4"/>
        <end position="168"/>
    </location>
</feature>
<evidence type="ECO:0000256" key="1">
    <source>
        <dbReference type="ARBA" id="ARBA00022559"/>
    </source>
</evidence>